<proteinExistence type="predicted"/>
<keyword evidence="2" id="KW-1185">Reference proteome</keyword>
<dbReference type="Pfam" id="PF20092">
    <property type="entry name" value="DUF6483"/>
    <property type="match status" value="1"/>
</dbReference>
<gene>
    <name evidence="1" type="ORF">WR164_02440</name>
</gene>
<dbReference type="Proteomes" id="UP001144204">
    <property type="component" value="Unassembled WGS sequence"/>
</dbReference>
<name>A0A9W6ERU0_9LACO</name>
<organism evidence="1 2">
    <name type="scientific">Philodulcilactobacillus myokoensis</name>
    <dbReference type="NCBI Taxonomy" id="2929573"/>
    <lineage>
        <taxon>Bacteria</taxon>
        <taxon>Bacillati</taxon>
        <taxon>Bacillota</taxon>
        <taxon>Bacilli</taxon>
        <taxon>Lactobacillales</taxon>
        <taxon>Lactobacillaceae</taxon>
        <taxon>Philodulcilactobacillus</taxon>
    </lineage>
</organism>
<evidence type="ECO:0000313" key="1">
    <source>
        <dbReference type="EMBL" id="GLB46265.1"/>
    </source>
</evidence>
<accession>A0A9W6ERU0</accession>
<dbReference type="RefSeq" id="WP_286135723.1">
    <property type="nucleotide sequence ID" value="NZ_BRPL01000002.1"/>
</dbReference>
<sequence>MQYEDDDWLIRQLKQSAKGIAEIFSGKNDGDSKIIFHQENKMKLPHQREINDLIKKHQYSKAANRLLDLKYAMSENDFQKLGIWFYSKLNHKDFNVKDYSRSSLLAGLEQIKRAKL</sequence>
<reference evidence="1" key="1">
    <citation type="submission" date="2022-07" db="EMBL/GenBank/DDBJ databases">
        <authorList>
            <person name="Kouya T."/>
            <person name="Ishiyama Y."/>
        </authorList>
    </citation>
    <scope>NUCLEOTIDE SEQUENCE</scope>
    <source>
        <strain evidence="1">WR16-4</strain>
    </source>
</reference>
<dbReference type="AlphaFoldDB" id="A0A9W6ERU0"/>
<evidence type="ECO:0000313" key="2">
    <source>
        <dbReference type="Proteomes" id="UP001144204"/>
    </source>
</evidence>
<reference evidence="1" key="2">
    <citation type="journal article" date="2023" name="PLoS ONE">
        <title>Philodulcilactobacillus myokoensis gen. nov., sp. nov., a fructophilic, acidophilic, and agar-phobic lactic acid bacterium isolated from fermented vegetable extracts.</title>
        <authorList>
            <person name="Kouya T."/>
            <person name="Ishiyama Y."/>
            <person name="Ohashi S."/>
            <person name="Kumakubo R."/>
            <person name="Yamazaki T."/>
            <person name="Otaki T."/>
        </authorList>
    </citation>
    <scope>NUCLEOTIDE SEQUENCE</scope>
    <source>
        <strain evidence="1">WR16-4</strain>
    </source>
</reference>
<dbReference type="EMBL" id="BRPL01000002">
    <property type="protein sequence ID" value="GLB46265.1"/>
    <property type="molecule type" value="Genomic_DNA"/>
</dbReference>
<comment type="caution">
    <text evidence="1">The sequence shown here is derived from an EMBL/GenBank/DDBJ whole genome shotgun (WGS) entry which is preliminary data.</text>
</comment>
<protein>
    <submittedName>
        <fullName evidence="1">Uncharacterized protein</fullName>
    </submittedName>
</protein>
<dbReference type="InterPro" id="IPR045507">
    <property type="entry name" value="DUF6483"/>
</dbReference>